<dbReference type="GeneID" id="41956697"/>
<gene>
    <name evidence="2" type="ORF">PgNI_01712</name>
</gene>
<keyword evidence="1" id="KW-1185">Reference proteome</keyword>
<evidence type="ECO:0000313" key="2">
    <source>
        <dbReference type="RefSeq" id="XP_030988120.1"/>
    </source>
</evidence>
<feature type="non-terminal residue" evidence="2">
    <location>
        <position position="32"/>
    </location>
</feature>
<dbReference type="KEGG" id="pgri:PgNI_01712"/>
<evidence type="ECO:0000313" key="1">
    <source>
        <dbReference type="Proteomes" id="UP000515153"/>
    </source>
</evidence>
<reference evidence="2" key="2">
    <citation type="submission" date="2019-10" db="EMBL/GenBank/DDBJ databases">
        <authorList>
            <consortium name="NCBI Genome Project"/>
        </authorList>
    </citation>
    <scope>NUCLEOTIDE SEQUENCE</scope>
    <source>
        <strain evidence="2">NI907</strain>
    </source>
</reference>
<reference evidence="2" key="3">
    <citation type="submission" date="2025-08" db="UniProtKB">
        <authorList>
            <consortium name="RefSeq"/>
        </authorList>
    </citation>
    <scope>IDENTIFICATION</scope>
    <source>
        <strain evidence="2">NI907</strain>
    </source>
</reference>
<proteinExistence type="predicted"/>
<name>A0A6P8BLK4_PYRGI</name>
<dbReference type="AlphaFoldDB" id="A0A6P8BLK4"/>
<protein>
    <submittedName>
        <fullName evidence="2">Uncharacterized protein</fullName>
    </submittedName>
</protein>
<organism evidence="1 2">
    <name type="scientific">Pyricularia grisea</name>
    <name type="common">Crabgrass-specific blast fungus</name>
    <name type="synonym">Magnaporthe grisea</name>
    <dbReference type="NCBI Taxonomy" id="148305"/>
    <lineage>
        <taxon>Eukaryota</taxon>
        <taxon>Fungi</taxon>
        <taxon>Dikarya</taxon>
        <taxon>Ascomycota</taxon>
        <taxon>Pezizomycotina</taxon>
        <taxon>Sordariomycetes</taxon>
        <taxon>Sordariomycetidae</taxon>
        <taxon>Magnaporthales</taxon>
        <taxon>Pyriculariaceae</taxon>
        <taxon>Pyricularia</taxon>
    </lineage>
</organism>
<reference evidence="2" key="1">
    <citation type="journal article" date="2019" name="Mol. Biol. Evol.">
        <title>Blast fungal genomes show frequent chromosomal changes, gene gains and losses, and effector gene turnover.</title>
        <authorList>
            <person name="Gomez Luciano L.B."/>
            <person name="Jason Tsai I."/>
            <person name="Chuma I."/>
            <person name="Tosa Y."/>
            <person name="Chen Y.H."/>
            <person name="Li J.Y."/>
            <person name="Li M.Y."/>
            <person name="Jade Lu M.Y."/>
            <person name="Nakayashiki H."/>
            <person name="Li W.H."/>
        </authorList>
    </citation>
    <scope>NUCLEOTIDE SEQUENCE</scope>
    <source>
        <strain evidence="2">NI907</strain>
    </source>
</reference>
<sequence length="32" mass="3826">MRHNDFSHINTYSLWIRYTPSSELCHSSCWPG</sequence>
<dbReference type="Proteomes" id="UP000515153">
    <property type="component" value="Unplaced"/>
</dbReference>
<accession>A0A6P8BLK4</accession>
<dbReference type="RefSeq" id="XP_030988120.1">
    <property type="nucleotide sequence ID" value="XM_031121784.1"/>
</dbReference>